<proteinExistence type="predicted"/>
<name>A0A9X0ANE6_9HELO</name>
<accession>A0A9X0ANE6</accession>
<organism evidence="1 2">
    <name type="scientific">Sclerotinia nivalis</name>
    <dbReference type="NCBI Taxonomy" id="352851"/>
    <lineage>
        <taxon>Eukaryota</taxon>
        <taxon>Fungi</taxon>
        <taxon>Dikarya</taxon>
        <taxon>Ascomycota</taxon>
        <taxon>Pezizomycotina</taxon>
        <taxon>Leotiomycetes</taxon>
        <taxon>Helotiales</taxon>
        <taxon>Sclerotiniaceae</taxon>
        <taxon>Sclerotinia</taxon>
    </lineage>
</organism>
<keyword evidence="2" id="KW-1185">Reference proteome</keyword>
<comment type="caution">
    <text evidence="1">The sequence shown here is derived from an EMBL/GenBank/DDBJ whole genome shotgun (WGS) entry which is preliminary data.</text>
</comment>
<sequence>MPAAPSLRRLQAMVDDSTVAKSPSSTTATLAPGQIPSHRWISFGGETLALSIDLAERRYPTPTEINKFHNLVELYSAYTKTCLISVTLPQYGYDVPKSNHGRILFNLVSALNRFTRVARLEVIIRMPRANFKQLLNAGHFYRLDFEEWKLFYKIGSEDPQQIHATSSTDRRLYNWYNVNIARIAEPRGPNP</sequence>
<evidence type="ECO:0000313" key="2">
    <source>
        <dbReference type="Proteomes" id="UP001152300"/>
    </source>
</evidence>
<dbReference type="Proteomes" id="UP001152300">
    <property type="component" value="Unassembled WGS sequence"/>
</dbReference>
<dbReference type="OrthoDB" id="3506516at2759"/>
<dbReference type="AlphaFoldDB" id="A0A9X0ANE6"/>
<evidence type="ECO:0000313" key="1">
    <source>
        <dbReference type="EMBL" id="KAJ8065992.1"/>
    </source>
</evidence>
<reference evidence="1" key="1">
    <citation type="submission" date="2022-11" db="EMBL/GenBank/DDBJ databases">
        <title>Genome Resource of Sclerotinia nivalis Strain SnTB1, a Plant Pathogen Isolated from American Ginseng.</title>
        <authorList>
            <person name="Fan S."/>
        </authorList>
    </citation>
    <scope>NUCLEOTIDE SEQUENCE</scope>
    <source>
        <strain evidence="1">SnTB1</strain>
    </source>
</reference>
<protein>
    <submittedName>
        <fullName evidence="1">Uncharacterized protein</fullName>
    </submittedName>
</protein>
<dbReference type="EMBL" id="JAPEIS010000005">
    <property type="protein sequence ID" value="KAJ8065992.1"/>
    <property type="molecule type" value="Genomic_DNA"/>
</dbReference>
<gene>
    <name evidence="1" type="ORF">OCU04_005088</name>
</gene>